<dbReference type="EMBL" id="OU015566">
    <property type="protein sequence ID" value="CAG5107385.1"/>
    <property type="molecule type" value="Genomic_DNA"/>
</dbReference>
<sequence length="159" mass="18556">MKLIVFLIAKCFAVFQWPSHGWIQGSGSTCSLPVESAVNSTSCPTMFTCWYQLGITFHKLHPGKLEEDHEHCTEVTCYCPPAPEYASEEVMEGCRVYYREMETRWKDCRDPRSNVFLNPKCTRDRPAQNAQAWRKVREGFNRWKVFPALPPRHFLVCNY</sequence>
<name>A0ABN7STQ0_OIKDI</name>
<protein>
    <submittedName>
        <fullName evidence="2">Oidioi.mRNA.OKI2018_I69.chr1.g3294.t1.cds</fullName>
    </submittedName>
</protein>
<feature type="chain" id="PRO_5047002770" evidence="1">
    <location>
        <begin position="22"/>
        <end position="159"/>
    </location>
</feature>
<gene>
    <name evidence="2" type="ORF">OKIOD_LOCUS12059</name>
</gene>
<keyword evidence="3" id="KW-1185">Reference proteome</keyword>
<evidence type="ECO:0000313" key="2">
    <source>
        <dbReference type="EMBL" id="CAG5107385.1"/>
    </source>
</evidence>
<reference evidence="2 3" key="1">
    <citation type="submission" date="2021-04" db="EMBL/GenBank/DDBJ databases">
        <authorList>
            <person name="Bliznina A."/>
        </authorList>
    </citation>
    <scope>NUCLEOTIDE SEQUENCE [LARGE SCALE GENOMIC DNA]</scope>
</reference>
<proteinExistence type="predicted"/>
<accession>A0ABN7STQ0</accession>
<evidence type="ECO:0000313" key="3">
    <source>
        <dbReference type="Proteomes" id="UP001158576"/>
    </source>
</evidence>
<feature type="signal peptide" evidence="1">
    <location>
        <begin position="1"/>
        <end position="21"/>
    </location>
</feature>
<keyword evidence="1" id="KW-0732">Signal</keyword>
<organism evidence="2 3">
    <name type="scientific">Oikopleura dioica</name>
    <name type="common">Tunicate</name>
    <dbReference type="NCBI Taxonomy" id="34765"/>
    <lineage>
        <taxon>Eukaryota</taxon>
        <taxon>Metazoa</taxon>
        <taxon>Chordata</taxon>
        <taxon>Tunicata</taxon>
        <taxon>Appendicularia</taxon>
        <taxon>Copelata</taxon>
        <taxon>Oikopleuridae</taxon>
        <taxon>Oikopleura</taxon>
    </lineage>
</organism>
<dbReference type="Proteomes" id="UP001158576">
    <property type="component" value="Chromosome 1"/>
</dbReference>
<evidence type="ECO:0000256" key="1">
    <source>
        <dbReference type="SAM" id="SignalP"/>
    </source>
</evidence>